<accession>A0ABV1NVT1</accession>
<evidence type="ECO:0000313" key="5">
    <source>
        <dbReference type="EMBL" id="MEQ7846583.1"/>
    </source>
</evidence>
<keyword evidence="2" id="KW-0812">Transmembrane</keyword>
<feature type="transmembrane region" description="Helical" evidence="2">
    <location>
        <begin position="211"/>
        <end position="235"/>
    </location>
</feature>
<dbReference type="Proteomes" id="UP001482520">
    <property type="component" value="Unassembled WGS sequence"/>
</dbReference>
<feature type="transmembrane region" description="Helical" evidence="2">
    <location>
        <begin position="310"/>
        <end position="329"/>
    </location>
</feature>
<evidence type="ECO:0000256" key="2">
    <source>
        <dbReference type="SAM" id="Phobius"/>
    </source>
</evidence>
<evidence type="ECO:0000313" key="6">
    <source>
        <dbReference type="Proteomes" id="UP001482520"/>
    </source>
</evidence>
<comment type="caution">
    <text evidence="5">The sequence shown here is derived from an EMBL/GenBank/DDBJ whole genome shotgun (WGS) entry which is preliminary data.</text>
</comment>
<evidence type="ECO:0000259" key="3">
    <source>
        <dbReference type="Pfam" id="PF11847"/>
    </source>
</evidence>
<keyword evidence="2" id="KW-1133">Transmembrane helix</keyword>
<feature type="transmembrane region" description="Helical" evidence="2">
    <location>
        <begin position="1345"/>
        <end position="1367"/>
    </location>
</feature>
<dbReference type="InterPro" id="IPR056997">
    <property type="entry name" value="CBM_AftD"/>
</dbReference>
<protein>
    <submittedName>
        <fullName evidence="5">Alpha-(1-&gt;3)-arabinofuranosyltransferase family protein</fullName>
    </submittedName>
</protein>
<dbReference type="SUPFAM" id="SSF49785">
    <property type="entry name" value="Galactose-binding domain-like"/>
    <property type="match status" value="1"/>
</dbReference>
<sequence>MTATFRLRLLAACLVVVGVAFVQDPGYLVADTKLDLAVAPADFLGRALHLWDGEGAFGQLQNQAYGYLWPMGPFFLLGGLLDLPGWVVQRLWVGLVMAVALSGAARVTRALGVRSDLACLTAGFAFALSPRLLTTLGPISIEAWPSALAPWVLLPLVRGATVGSPRRAAALSALAVAMVGGVNAAATFAVLPLGVVWLLTRTPGPRRRALMLWWPLFTLLGTLWWLVPLFVMGAYSPPFLDYIETTSVTTFPTTLFDVLRGTSNWVPYVDPASRAGNDLITTATLVLNSGVVLLLGVAGLAHRRTPHRSFLVLSVLLGVLMVGAGHTGAVEGWWAADVRGLLDGALAPLRNVHKFDPVLRLPLVVGLALVLDRVLARGRDDRADVDTPQASGAGPQARLERVNRTAVVGMALAVVAGAALPAALGRVTPAGATLGVPSYWEQTAAWLAAEDDTDPGGTDLLVPGSAFGEYVWGGPRDEPLQWLADAPWAVRNVIPLTRPGNIRMLDAIEERLAQGEGSAALVAYLQRAGVEHLVVRNDLARDGDVPDPVLVHAALADSPGLERVATFGPDVGGGSLLDEVDGERVLVNGGWQSLQAAVEVWAVPDGGGLAVGTEQPVVVAGGPEDLLDLSRLGLLDDTPTVLAADGAEGAGALVGDDGGLEAPVVLTDGLRARERGFARLHDGASAALTPGDVRRTGNPARDYLPADAGRWSTTVRLEGARAVSASSSASDATAVGGTRRGALPYAAVDGDPATAWETAPLSSSSAWWRLDLEQPLAGGTVRLEGGPGATDDQLVRVRTEAGLGEEVRLGPGDVRETALPAGETTWVQVEDASGVAGRALSLAEVALPGVDVRRRLVLPTLPESWGDPAAVVLRRDRDARRGCVVVDGDVRCVAGRDRDDEEAAGLSRAFTLDAASAWDTRLSLVPRGGPELDRLALRDQPVSVDVSSTAVPDPRGGALAAVDGDPGTTWTADPEDLRPALELSWLGQRTLRRIAVDVDEDAAVRAPTRLRLTWPDGQRTVDLEDGRARLAPIRTDRLRLEVLEADGTTSLDFAAAGIDLGVGISELDLGGVEYLPLALPTEPVAYPCGTGPDVVVDGETLPTALEAAPADLARGEVVDGRLCGGATLDLPAGEVLVDAPSSAALAVDALVLTDPAQAALPLGAGEQVLPWRRTPDTRTVEPAAGDALVVLRQNANTGWRASQEGVDLTPVVVDGWQQGWLLPDATAPSAATGAATGTGTGTATGAEPEAAPVEAVFAPDRAYRAGLLAGLIGLVALLVLVLVGRRRGWPDDAAPLTDRRVPGALLAGAGLLGAGAVAGWPGVVVAVVVTVLVRGAAGLLERRGAGDALAWAVAVPVLVVAGAYAVTPWGSSDGWAGEAAWPVYLMLVPLVGLLVAGPEGVRLPGRLAERLPTSPRRRIAGRSTRR</sequence>
<keyword evidence="2" id="KW-0472">Membrane</keyword>
<feature type="region of interest" description="Disordered" evidence="1">
    <location>
        <begin position="1227"/>
        <end position="1248"/>
    </location>
</feature>
<name>A0ABV1NVT1_9ACTN</name>
<organism evidence="5 6">
    <name type="scientific">Nocardioides kribbensis</name>
    <dbReference type="NCBI Taxonomy" id="305517"/>
    <lineage>
        <taxon>Bacteria</taxon>
        <taxon>Bacillati</taxon>
        <taxon>Actinomycetota</taxon>
        <taxon>Actinomycetes</taxon>
        <taxon>Propionibacteriales</taxon>
        <taxon>Nocardioidaceae</taxon>
        <taxon>Nocardioides</taxon>
    </lineage>
</organism>
<feature type="domain" description="Alpha-(1-&gt;3)-arabinofuranosyltransferase N-terminal GT-C" evidence="3">
    <location>
        <begin position="16"/>
        <end position="700"/>
    </location>
</feature>
<dbReference type="Pfam" id="PF24607">
    <property type="entry name" value="CBM_AftD"/>
    <property type="match status" value="1"/>
</dbReference>
<feature type="transmembrane region" description="Helical" evidence="2">
    <location>
        <begin position="1379"/>
        <end position="1397"/>
    </location>
</feature>
<dbReference type="Pfam" id="PF11847">
    <property type="entry name" value="GT-C_AftD"/>
    <property type="match status" value="1"/>
</dbReference>
<dbReference type="InterPro" id="IPR021798">
    <property type="entry name" value="AftD_N"/>
</dbReference>
<feature type="transmembrane region" description="Helical" evidence="2">
    <location>
        <begin position="358"/>
        <end position="376"/>
    </location>
</feature>
<feature type="transmembrane region" description="Helical" evidence="2">
    <location>
        <begin position="279"/>
        <end position="298"/>
    </location>
</feature>
<evidence type="ECO:0000256" key="1">
    <source>
        <dbReference type="SAM" id="MobiDB-lite"/>
    </source>
</evidence>
<feature type="transmembrane region" description="Helical" evidence="2">
    <location>
        <begin position="117"/>
        <end position="141"/>
    </location>
</feature>
<feature type="transmembrane region" description="Helical" evidence="2">
    <location>
        <begin position="1265"/>
        <end position="1284"/>
    </location>
</feature>
<dbReference type="InterPro" id="IPR008979">
    <property type="entry name" value="Galactose-bd-like_sf"/>
</dbReference>
<dbReference type="RefSeq" id="WP_349803940.1">
    <property type="nucleotide sequence ID" value="NZ_JBEGDP010000003.1"/>
</dbReference>
<reference evidence="5 6" key="1">
    <citation type="submission" date="2024-02" db="EMBL/GenBank/DDBJ databases">
        <title>Full genome sequence of Nocardioides kribbensis.</title>
        <authorList>
            <person name="Poletto B.L."/>
            <person name="Silva G."/>
            <person name="Galante D."/>
            <person name="Campos K.R."/>
            <person name="Santos M.B.N."/>
            <person name="Sacchi C.T."/>
        </authorList>
    </citation>
    <scope>NUCLEOTIDE SEQUENCE [LARGE SCALE GENOMIC DNA]</scope>
    <source>
        <strain evidence="5 6">O4R</strain>
    </source>
</reference>
<feature type="transmembrane region" description="Helical" evidence="2">
    <location>
        <begin position="173"/>
        <end position="199"/>
    </location>
</feature>
<evidence type="ECO:0000259" key="4">
    <source>
        <dbReference type="Pfam" id="PF24607"/>
    </source>
</evidence>
<dbReference type="EMBL" id="JBEGDP010000003">
    <property type="protein sequence ID" value="MEQ7846583.1"/>
    <property type="molecule type" value="Genomic_DNA"/>
</dbReference>
<gene>
    <name evidence="5" type="ORF">V6R90_04770</name>
</gene>
<feature type="transmembrane region" description="Helical" evidence="2">
    <location>
        <begin position="86"/>
        <end position="105"/>
    </location>
</feature>
<proteinExistence type="predicted"/>
<keyword evidence="6" id="KW-1185">Reference proteome</keyword>
<feature type="transmembrane region" description="Helical" evidence="2">
    <location>
        <begin position="1304"/>
        <end position="1333"/>
    </location>
</feature>
<feature type="domain" description="Arabinofuranosyltransferase D third carbohydrate binding module" evidence="4">
    <location>
        <begin position="948"/>
        <end position="1068"/>
    </location>
</feature>